<dbReference type="SMART" id="SM00327">
    <property type="entry name" value="VWA"/>
    <property type="match status" value="1"/>
</dbReference>
<evidence type="ECO:0000259" key="2">
    <source>
        <dbReference type="PROSITE" id="PS50234"/>
    </source>
</evidence>
<proteinExistence type="predicted"/>
<dbReference type="AlphaFoldDB" id="A0A919P2G2"/>
<dbReference type="SUPFAM" id="SSF53300">
    <property type="entry name" value="vWA-like"/>
    <property type="match status" value="1"/>
</dbReference>
<feature type="transmembrane region" description="Helical" evidence="1">
    <location>
        <begin position="296"/>
        <end position="319"/>
    </location>
</feature>
<dbReference type="EMBL" id="BONK01000002">
    <property type="protein sequence ID" value="GIG19889.1"/>
    <property type="molecule type" value="Genomic_DNA"/>
</dbReference>
<dbReference type="Pfam" id="PF13519">
    <property type="entry name" value="VWA_2"/>
    <property type="match status" value="1"/>
</dbReference>
<dbReference type="PROSITE" id="PS50234">
    <property type="entry name" value="VWFA"/>
    <property type="match status" value="1"/>
</dbReference>
<dbReference type="CDD" id="cd00198">
    <property type="entry name" value="vWFA"/>
    <property type="match status" value="1"/>
</dbReference>
<feature type="domain" description="VWFA" evidence="2">
    <location>
        <begin position="71"/>
        <end position="259"/>
    </location>
</feature>
<evidence type="ECO:0000313" key="4">
    <source>
        <dbReference type="Proteomes" id="UP000632740"/>
    </source>
</evidence>
<gene>
    <name evidence="3" type="ORF">Cch01nite_06130</name>
</gene>
<sequence length="329" mass="32941">MTLQPVVPVALVGAFVLAGVVVCAQGACSSVGALGRARWLTRALVVLAAAAACLRPSTPAELTTAALSDADVYFVIDTTASMGATDGPDGTTRLDAARADVVALSAQLAGIGARTSLVTFDREARTVVPLTTDTTAVPRAAAVLRPELALASHGSSITVAAPLLSRTLREVAAAYPDRSTVVVYLGDGENTAAGEPESFAPLHDLVQGGLVLGYGTSAGAPMTARLTGDGAGPVLDPATGQPAVSHADAEALDTLARDLGLTHVARAGGPAPTVPDPTVRQVTTDVSGLPSGSTEYTWMAALAVVLLLLLDGAGTVLSLGRAAVPRGAR</sequence>
<dbReference type="RefSeq" id="WP_203748456.1">
    <property type="nucleotide sequence ID" value="NZ_BONK01000002.1"/>
</dbReference>
<organism evidence="3 4">
    <name type="scientific">Cellulomonas chitinilytica</name>
    <dbReference type="NCBI Taxonomy" id="398759"/>
    <lineage>
        <taxon>Bacteria</taxon>
        <taxon>Bacillati</taxon>
        <taxon>Actinomycetota</taxon>
        <taxon>Actinomycetes</taxon>
        <taxon>Micrococcales</taxon>
        <taxon>Cellulomonadaceae</taxon>
        <taxon>Cellulomonas</taxon>
    </lineage>
</organism>
<keyword evidence="4" id="KW-1185">Reference proteome</keyword>
<keyword evidence="1" id="KW-1133">Transmembrane helix</keyword>
<dbReference type="InterPro" id="IPR002035">
    <property type="entry name" value="VWF_A"/>
</dbReference>
<evidence type="ECO:0000313" key="3">
    <source>
        <dbReference type="EMBL" id="GIG19889.1"/>
    </source>
</evidence>
<dbReference type="InterPro" id="IPR036465">
    <property type="entry name" value="vWFA_dom_sf"/>
</dbReference>
<dbReference type="Gene3D" id="3.40.50.410">
    <property type="entry name" value="von Willebrand factor, type A domain"/>
    <property type="match status" value="1"/>
</dbReference>
<dbReference type="Proteomes" id="UP000632740">
    <property type="component" value="Unassembled WGS sequence"/>
</dbReference>
<keyword evidence="1" id="KW-0472">Membrane</keyword>
<comment type="caution">
    <text evidence="3">The sequence shown here is derived from an EMBL/GenBank/DDBJ whole genome shotgun (WGS) entry which is preliminary data.</text>
</comment>
<protein>
    <recommendedName>
        <fullName evidence="2">VWFA domain-containing protein</fullName>
    </recommendedName>
</protein>
<accession>A0A919P2G2</accession>
<keyword evidence="1" id="KW-0812">Transmembrane</keyword>
<evidence type="ECO:0000256" key="1">
    <source>
        <dbReference type="SAM" id="Phobius"/>
    </source>
</evidence>
<reference evidence="3" key="1">
    <citation type="submission" date="2021-01" db="EMBL/GenBank/DDBJ databases">
        <title>Whole genome shotgun sequence of Cellulomonas chitinilytica NBRC 110799.</title>
        <authorList>
            <person name="Komaki H."/>
            <person name="Tamura T."/>
        </authorList>
    </citation>
    <scope>NUCLEOTIDE SEQUENCE</scope>
    <source>
        <strain evidence="3">NBRC 110799</strain>
    </source>
</reference>
<name>A0A919P2G2_9CELL</name>